<reference evidence="3" key="1">
    <citation type="submission" date="2020-06" db="EMBL/GenBank/DDBJ databases">
        <title>Draft genomic sequence of Geomonas sp. Red330.</title>
        <authorList>
            <person name="Itoh H."/>
            <person name="Zhenxing X."/>
            <person name="Ushijima N."/>
            <person name="Masuda Y."/>
            <person name="Shiratori Y."/>
            <person name="Senoo K."/>
        </authorList>
    </citation>
    <scope>NUCLEOTIDE SEQUENCE [LARGE SCALE GENOMIC DNA]</scope>
    <source>
        <strain evidence="3">Red330</strain>
    </source>
</reference>
<keyword evidence="1" id="KW-0472">Membrane</keyword>
<evidence type="ECO:0000313" key="2">
    <source>
        <dbReference type="EMBL" id="GFO59641.1"/>
    </source>
</evidence>
<comment type="caution">
    <text evidence="2">The sequence shown here is derived from an EMBL/GenBank/DDBJ whole genome shotgun (WGS) entry which is preliminary data.</text>
</comment>
<gene>
    <name evidence="2" type="ORF">GMST_19660</name>
</gene>
<organism evidence="2 3">
    <name type="scientific">Geomonas silvestris</name>
    <dbReference type="NCBI Taxonomy" id="2740184"/>
    <lineage>
        <taxon>Bacteria</taxon>
        <taxon>Pseudomonadati</taxon>
        <taxon>Thermodesulfobacteriota</taxon>
        <taxon>Desulfuromonadia</taxon>
        <taxon>Geobacterales</taxon>
        <taxon>Geobacteraceae</taxon>
        <taxon>Geomonas</taxon>
    </lineage>
</organism>
<dbReference type="RefSeq" id="WP_183354476.1">
    <property type="nucleotide sequence ID" value="NZ_BLXX01000005.1"/>
</dbReference>
<feature type="transmembrane region" description="Helical" evidence="1">
    <location>
        <begin position="89"/>
        <end position="109"/>
    </location>
</feature>
<keyword evidence="1" id="KW-0812">Transmembrane</keyword>
<proteinExistence type="predicted"/>
<feature type="transmembrane region" description="Helical" evidence="1">
    <location>
        <begin position="34"/>
        <end position="53"/>
    </location>
</feature>
<dbReference type="Proteomes" id="UP000556026">
    <property type="component" value="Unassembled WGS sequence"/>
</dbReference>
<sequence length="112" mass="12232">MDTNSLAEKATEKLSPFETAHVIDFLKGLTVKSALGNPWFVGVFLVVLFYAVVVRSKFVLCALFTAISLLLLVRYTMPAEGDSLALSSTLPFAFGGLAIGAFIIYLYFIKTE</sequence>
<accession>A0A6V8MI13</accession>
<keyword evidence="1" id="KW-1133">Transmembrane helix</keyword>
<feature type="transmembrane region" description="Helical" evidence="1">
    <location>
        <begin position="58"/>
        <end position="77"/>
    </location>
</feature>
<dbReference type="EMBL" id="BLXX01000005">
    <property type="protein sequence ID" value="GFO59641.1"/>
    <property type="molecule type" value="Genomic_DNA"/>
</dbReference>
<keyword evidence="3" id="KW-1185">Reference proteome</keyword>
<evidence type="ECO:0000256" key="1">
    <source>
        <dbReference type="SAM" id="Phobius"/>
    </source>
</evidence>
<name>A0A6V8MI13_9BACT</name>
<protein>
    <submittedName>
        <fullName evidence="2">Uncharacterized protein</fullName>
    </submittedName>
</protein>
<dbReference type="AlphaFoldDB" id="A0A6V8MI13"/>
<evidence type="ECO:0000313" key="3">
    <source>
        <dbReference type="Proteomes" id="UP000556026"/>
    </source>
</evidence>